<reference evidence="2 3" key="1">
    <citation type="journal article" date="2020" name="Cell">
        <title>Large-Scale Comparative Analyses of Tick Genomes Elucidate Their Genetic Diversity and Vector Capacities.</title>
        <authorList>
            <consortium name="Tick Genome and Microbiome Consortium (TIGMIC)"/>
            <person name="Jia N."/>
            <person name="Wang J."/>
            <person name="Shi W."/>
            <person name="Du L."/>
            <person name="Sun Y."/>
            <person name="Zhan W."/>
            <person name="Jiang J.F."/>
            <person name="Wang Q."/>
            <person name="Zhang B."/>
            <person name="Ji P."/>
            <person name="Bell-Sakyi L."/>
            <person name="Cui X.M."/>
            <person name="Yuan T.T."/>
            <person name="Jiang B.G."/>
            <person name="Yang W.F."/>
            <person name="Lam T.T."/>
            <person name="Chang Q.C."/>
            <person name="Ding S.J."/>
            <person name="Wang X.J."/>
            <person name="Zhu J.G."/>
            <person name="Ruan X.D."/>
            <person name="Zhao L."/>
            <person name="Wei J.T."/>
            <person name="Ye R.Z."/>
            <person name="Que T.C."/>
            <person name="Du C.H."/>
            <person name="Zhou Y.H."/>
            <person name="Cheng J.X."/>
            <person name="Dai P.F."/>
            <person name="Guo W.B."/>
            <person name="Han X.H."/>
            <person name="Huang E.J."/>
            <person name="Li L.F."/>
            <person name="Wei W."/>
            <person name="Gao Y.C."/>
            <person name="Liu J.Z."/>
            <person name="Shao H.Z."/>
            <person name="Wang X."/>
            <person name="Wang C.C."/>
            <person name="Yang T.C."/>
            <person name="Huo Q.B."/>
            <person name="Li W."/>
            <person name="Chen H.Y."/>
            <person name="Chen S.E."/>
            <person name="Zhou L.G."/>
            <person name="Ni X.B."/>
            <person name="Tian J.H."/>
            <person name="Sheng Y."/>
            <person name="Liu T."/>
            <person name="Pan Y.S."/>
            <person name="Xia L.Y."/>
            <person name="Li J."/>
            <person name="Zhao F."/>
            <person name="Cao W.C."/>
        </authorList>
    </citation>
    <scope>NUCLEOTIDE SEQUENCE [LARGE SCALE GENOMIC DNA]</scope>
    <source>
        <strain evidence="2">HaeL-2018</strain>
    </source>
</reference>
<dbReference type="PANTHER" id="PTHR33395">
    <property type="entry name" value="TRANSCRIPTASE, PUTATIVE-RELATED-RELATED"/>
    <property type="match status" value="1"/>
</dbReference>
<name>A0A9J6G215_HAELO</name>
<dbReference type="GO" id="GO:0003824">
    <property type="term" value="F:catalytic activity"/>
    <property type="evidence" value="ECO:0007669"/>
    <property type="project" value="InterPro"/>
</dbReference>
<protein>
    <recommendedName>
        <fullName evidence="1">Endonuclease/exonuclease/phosphatase domain-containing protein</fullName>
    </recommendedName>
</protein>
<organism evidence="2 3">
    <name type="scientific">Haemaphysalis longicornis</name>
    <name type="common">Bush tick</name>
    <dbReference type="NCBI Taxonomy" id="44386"/>
    <lineage>
        <taxon>Eukaryota</taxon>
        <taxon>Metazoa</taxon>
        <taxon>Ecdysozoa</taxon>
        <taxon>Arthropoda</taxon>
        <taxon>Chelicerata</taxon>
        <taxon>Arachnida</taxon>
        <taxon>Acari</taxon>
        <taxon>Parasitiformes</taxon>
        <taxon>Ixodida</taxon>
        <taxon>Ixodoidea</taxon>
        <taxon>Ixodidae</taxon>
        <taxon>Haemaphysalinae</taxon>
        <taxon>Haemaphysalis</taxon>
    </lineage>
</organism>
<dbReference type="AlphaFoldDB" id="A0A9J6G215"/>
<evidence type="ECO:0000313" key="3">
    <source>
        <dbReference type="Proteomes" id="UP000821853"/>
    </source>
</evidence>
<dbReference type="OrthoDB" id="6514226at2759"/>
<comment type="caution">
    <text evidence="2">The sequence shown here is derived from an EMBL/GenBank/DDBJ whole genome shotgun (WGS) entry which is preliminary data.</text>
</comment>
<dbReference type="GO" id="GO:0007508">
    <property type="term" value="P:larval heart development"/>
    <property type="evidence" value="ECO:0007669"/>
    <property type="project" value="TreeGrafter"/>
</dbReference>
<dbReference type="EMBL" id="JABSTR010000004">
    <property type="protein sequence ID" value="KAH9368380.1"/>
    <property type="molecule type" value="Genomic_DNA"/>
</dbReference>
<sequence length="279" mass="32437">MATSDSDGSPLLLFGDFNFPSINWSNLALTTSKNNIESDFVHTCLMFNLSQVITFPTRTTHNSTSLLDLLLTSEPDKISSVSNLTGISDHSVIHASFQYNLPNPPKIKKRITLYDKADYESMNNELSSFCDWFLIDFWKRSVDENWELFKEKMQQLMNTYIPTITITERPTSPWYNNALKRLNNKKKRHFRSAKASNSKQAWEKYRNTEKLYESMISNAKRTFFSSTLPDMIRTNPKQFWKAINPTHTKPISLCDPQNVTIPESYVAENTKFYILFCLY</sequence>
<dbReference type="Pfam" id="PF14529">
    <property type="entry name" value="Exo_endo_phos_2"/>
    <property type="match status" value="1"/>
</dbReference>
<keyword evidence="3" id="KW-1185">Reference proteome</keyword>
<feature type="domain" description="Endonuclease/exonuclease/phosphatase" evidence="1">
    <location>
        <begin position="6"/>
        <end position="93"/>
    </location>
</feature>
<evidence type="ECO:0000259" key="1">
    <source>
        <dbReference type="Pfam" id="PF14529"/>
    </source>
</evidence>
<dbReference type="Gene3D" id="3.60.10.10">
    <property type="entry name" value="Endonuclease/exonuclease/phosphatase"/>
    <property type="match status" value="1"/>
</dbReference>
<gene>
    <name evidence="2" type="ORF">HPB48_012690</name>
</gene>
<dbReference type="GO" id="GO:0061343">
    <property type="term" value="P:cell adhesion involved in heart morphogenesis"/>
    <property type="evidence" value="ECO:0007669"/>
    <property type="project" value="TreeGrafter"/>
</dbReference>
<proteinExistence type="predicted"/>
<dbReference type="Proteomes" id="UP000821853">
    <property type="component" value="Chromosome 2"/>
</dbReference>
<accession>A0A9J6G215</accession>
<dbReference type="GO" id="GO:0031012">
    <property type="term" value="C:extracellular matrix"/>
    <property type="evidence" value="ECO:0007669"/>
    <property type="project" value="TreeGrafter"/>
</dbReference>
<evidence type="ECO:0000313" key="2">
    <source>
        <dbReference type="EMBL" id="KAH9368380.1"/>
    </source>
</evidence>
<dbReference type="VEuPathDB" id="VectorBase:HLOH_061166"/>
<dbReference type="InterPro" id="IPR036691">
    <property type="entry name" value="Endo/exonu/phosph_ase_sf"/>
</dbReference>
<dbReference type="SUPFAM" id="SSF56219">
    <property type="entry name" value="DNase I-like"/>
    <property type="match status" value="1"/>
</dbReference>
<dbReference type="InterPro" id="IPR005135">
    <property type="entry name" value="Endo/exonuclease/phosphatase"/>
</dbReference>
<dbReference type="OMA" id="DENWELF"/>
<dbReference type="PANTHER" id="PTHR33395:SF22">
    <property type="entry name" value="REVERSE TRANSCRIPTASE DOMAIN-CONTAINING PROTEIN"/>
    <property type="match status" value="1"/>
</dbReference>